<gene>
    <name evidence="2" type="ORF">ERS852572_00760</name>
</gene>
<name>A0A173S4H7_9FIRM</name>
<dbReference type="EMBL" id="CYXZ01000005">
    <property type="protein sequence ID" value="CUM84866.1"/>
    <property type="molecule type" value="Genomic_DNA"/>
</dbReference>
<keyword evidence="1" id="KW-0472">Membrane</keyword>
<organism evidence="2 3">
    <name type="scientific">Roseburia intestinalis</name>
    <dbReference type="NCBI Taxonomy" id="166486"/>
    <lineage>
        <taxon>Bacteria</taxon>
        <taxon>Bacillati</taxon>
        <taxon>Bacillota</taxon>
        <taxon>Clostridia</taxon>
        <taxon>Lachnospirales</taxon>
        <taxon>Lachnospiraceae</taxon>
        <taxon>Roseburia</taxon>
    </lineage>
</organism>
<dbReference type="AlphaFoldDB" id="A0A173S4H7"/>
<dbReference type="OrthoDB" id="9793966at2"/>
<protein>
    <submittedName>
        <fullName evidence="2">Flp pilus assembly protein TadB</fullName>
    </submittedName>
</protein>
<dbReference type="PaxDb" id="166486-ERS852572_00760"/>
<keyword evidence="1" id="KW-1133">Transmembrane helix</keyword>
<proteinExistence type="predicted"/>
<dbReference type="STRING" id="166486.ERS852572_00760"/>
<evidence type="ECO:0000256" key="1">
    <source>
        <dbReference type="SAM" id="Phobius"/>
    </source>
</evidence>
<sequence>MILCIGVLCVAVLVPVVGRKKVSSEVRRAAVVMILVSALAILAQISEEMESGGIELELVRPSYGEGDYEEEMTVDAEGILDGYSYQVVVPERILSKQEEQKLLEAAQQEIDDEFVKNNGEVREKAEIRKNYQEGAVSADWEFEPYDVVDDEGRVVEENIPENGILVKAAVTLRCESSECISERYFRVMPKELDEEHKMIREIENYLKKQSADPGDSIKLPEQLNGKKLIWNTKKEHLSEKILFLGGGIVIILPFVEQSRKKEREKKRKALLELQYADMVSNLVLLLGAGMTVSKAWNRLTENYMNERQKRTICRKEVYEEMQRTSFEIKNGMGEERAYERFGERCGGYRYRKFGNLLAQNLRKGSRGLTRLLEQEAEDAFEERKSMARKLGEEAGTKMLFPMILMLGAVMLILAFPAMRSMEL</sequence>
<reference evidence="2 3" key="1">
    <citation type="submission" date="2015-09" db="EMBL/GenBank/DDBJ databases">
        <authorList>
            <consortium name="Pathogen Informatics"/>
        </authorList>
    </citation>
    <scope>NUCLEOTIDE SEQUENCE [LARGE SCALE GENOMIC DNA]</scope>
    <source>
        <strain evidence="2 3">2789STDY5834960</strain>
    </source>
</reference>
<evidence type="ECO:0000313" key="3">
    <source>
        <dbReference type="Proteomes" id="UP000095350"/>
    </source>
</evidence>
<evidence type="ECO:0000313" key="2">
    <source>
        <dbReference type="EMBL" id="CUM84866.1"/>
    </source>
</evidence>
<dbReference type="PANTHER" id="PTHR35007:SF2">
    <property type="entry name" value="PILUS ASSEMBLE PROTEIN"/>
    <property type="match status" value="1"/>
</dbReference>
<feature type="transmembrane region" description="Helical" evidence="1">
    <location>
        <begin position="398"/>
        <end position="418"/>
    </location>
</feature>
<accession>A0A173S4H7</accession>
<dbReference type="Proteomes" id="UP000095350">
    <property type="component" value="Unassembled WGS sequence"/>
</dbReference>
<keyword evidence="1" id="KW-0812">Transmembrane</keyword>
<dbReference type="RefSeq" id="WP_006855370.1">
    <property type="nucleotide sequence ID" value="NZ_JADNLD010000002.1"/>
</dbReference>
<dbReference type="PANTHER" id="PTHR35007">
    <property type="entry name" value="INTEGRAL MEMBRANE PROTEIN-RELATED"/>
    <property type="match status" value="1"/>
</dbReference>